<protein>
    <recommendedName>
        <fullName evidence="3">Zinc-finger domain-containing protein</fullName>
    </recommendedName>
</protein>
<reference evidence="2" key="1">
    <citation type="submission" date="2021-01" db="EMBL/GenBank/DDBJ databases">
        <authorList>
            <person name="Corre E."/>
            <person name="Pelletier E."/>
            <person name="Niang G."/>
            <person name="Scheremetjew M."/>
            <person name="Finn R."/>
            <person name="Kale V."/>
            <person name="Holt S."/>
            <person name="Cochrane G."/>
            <person name="Meng A."/>
            <person name="Brown T."/>
            <person name="Cohen L."/>
        </authorList>
    </citation>
    <scope>NUCLEOTIDE SEQUENCE</scope>
    <source>
        <strain evidence="2">CCMP3278</strain>
    </source>
</reference>
<feature type="compositionally biased region" description="Low complexity" evidence="1">
    <location>
        <begin position="99"/>
        <end position="114"/>
    </location>
</feature>
<dbReference type="AlphaFoldDB" id="A0A7S0ZFG1"/>
<gene>
    <name evidence="2" type="ORF">TOLI1172_LOCUS4475</name>
</gene>
<sequence>MFQKSDWDSLSLGECGFEDHVDLDSLFVSHAGEIEKEFIGHPVIDEAEFDAGKGISEISGPQQAYGYSFSDETDSEELSCAAESKEKWSTEEAKKESTLKSSKSARSSSALHLSGATHGVKKNHKEKACMKPSSFCHICQRKANTAPVLTCFNLRSGNCRKVICKMCFAENKWDFNAAARNPEWTCVHCKDLCPSRAQCNTYKKTNDRRRAGGKVPPKMTSRASSCMSLTSITDGTMNCGRVSIARSSSQLFPAQQPHVIPYLAPYPPVAQSASMPWIPGSTPPLMSSFVPIPMASHHQQYPATVGGPISGMIELGDNELAGLPF</sequence>
<name>A0A7S0ZFG1_9RHOD</name>
<evidence type="ECO:0008006" key="3">
    <source>
        <dbReference type="Google" id="ProtNLM"/>
    </source>
</evidence>
<dbReference type="EMBL" id="HBFP01006272">
    <property type="protein sequence ID" value="CAD8820086.1"/>
    <property type="molecule type" value="Transcribed_RNA"/>
</dbReference>
<accession>A0A7S0ZFG1</accession>
<organism evidence="2">
    <name type="scientific">Timspurckia oligopyrenoides</name>
    <dbReference type="NCBI Taxonomy" id="708627"/>
    <lineage>
        <taxon>Eukaryota</taxon>
        <taxon>Rhodophyta</taxon>
        <taxon>Bangiophyceae</taxon>
        <taxon>Porphyridiales</taxon>
        <taxon>Porphyridiaceae</taxon>
        <taxon>Timspurckia</taxon>
    </lineage>
</organism>
<proteinExistence type="predicted"/>
<evidence type="ECO:0000313" key="2">
    <source>
        <dbReference type="EMBL" id="CAD8820086.1"/>
    </source>
</evidence>
<evidence type="ECO:0000256" key="1">
    <source>
        <dbReference type="SAM" id="MobiDB-lite"/>
    </source>
</evidence>
<feature type="region of interest" description="Disordered" evidence="1">
    <location>
        <begin position="91"/>
        <end position="119"/>
    </location>
</feature>